<sequence>MMGAGNATAGLAVVLHCYRRVKEWTGATCSQPRWPMALQSQALQESVKGMSIIRDHEDPGGNMKHLSRSSGSELTANERDSGSTVATVASSRRRASSQGPATTKRKCESAAA</sequence>
<comment type="caution">
    <text evidence="2">The sequence shown here is derived from an EMBL/GenBank/DDBJ whole genome shotgun (WGS) entry which is preliminary data.</text>
</comment>
<dbReference type="EMBL" id="BSDZ01000089">
    <property type="protein sequence ID" value="GLI69879.1"/>
    <property type="molecule type" value="Genomic_DNA"/>
</dbReference>
<organism evidence="2 3">
    <name type="scientific">Volvox africanus</name>
    <dbReference type="NCBI Taxonomy" id="51714"/>
    <lineage>
        <taxon>Eukaryota</taxon>
        <taxon>Viridiplantae</taxon>
        <taxon>Chlorophyta</taxon>
        <taxon>core chlorophytes</taxon>
        <taxon>Chlorophyceae</taxon>
        <taxon>CS clade</taxon>
        <taxon>Chlamydomonadales</taxon>
        <taxon>Volvocaceae</taxon>
        <taxon>Volvox</taxon>
    </lineage>
</organism>
<protein>
    <submittedName>
        <fullName evidence="2">Uncharacterized protein</fullName>
    </submittedName>
</protein>
<evidence type="ECO:0000313" key="2">
    <source>
        <dbReference type="EMBL" id="GLI69879.1"/>
    </source>
</evidence>
<reference evidence="2 3" key="1">
    <citation type="journal article" date="2023" name="IScience">
        <title>Expanded male sex-determining region conserved during the evolution of homothallism in the green alga Volvox.</title>
        <authorList>
            <person name="Yamamoto K."/>
            <person name="Matsuzaki R."/>
            <person name="Mahakham W."/>
            <person name="Heman W."/>
            <person name="Sekimoto H."/>
            <person name="Kawachi M."/>
            <person name="Minakuchi Y."/>
            <person name="Toyoda A."/>
            <person name="Nozaki H."/>
        </authorList>
    </citation>
    <scope>NUCLEOTIDE SEQUENCE [LARGE SCALE GENOMIC DNA]</scope>
    <source>
        <strain evidence="2 3">NIES-4468</strain>
    </source>
</reference>
<name>A0ABQ5SJN5_9CHLO</name>
<proteinExistence type="predicted"/>
<evidence type="ECO:0000313" key="3">
    <source>
        <dbReference type="Proteomes" id="UP001165090"/>
    </source>
</evidence>
<accession>A0ABQ5SJN5</accession>
<gene>
    <name evidence="2" type="ORF">VaNZ11_014596</name>
</gene>
<feature type="region of interest" description="Disordered" evidence="1">
    <location>
        <begin position="52"/>
        <end position="112"/>
    </location>
</feature>
<keyword evidence="3" id="KW-1185">Reference proteome</keyword>
<evidence type="ECO:0000256" key="1">
    <source>
        <dbReference type="SAM" id="MobiDB-lite"/>
    </source>
</evidence>
<dbReference type="Proteomes" id="UP001165090">
    <property type="component" value="Unassembled WGS sequence"/>
</dbReference>